<dbReference type="AlphaFoldDB" id="A0A2C9VYX3"/>
<dbReference type="EMBL" id="CM004390">
    <property type="protein sequence ID" value="OAY51615.1"/>
    <property type="molecule type" value="Genomic_DNA"/>
</dbReference>
<evidence type="ECO:0000313" key="1">
    <source>
        <dbReference type="EMBL" id="OAY51615.1"/>
    </source>
</evidence>
<gene>
    <name evidence="1" type="ORF">MANES_04G020400</name>
</gene>
<organism evidence="1">
    <name type="scientific">Manihot esculenta</name>
    <name type="common">Cassava</name>
    <name type="synonym">Jatropha manihot</name>
    <dbReference type="NCBI Taxonomy" id="3983"/>
    <lineage>
        <taxon>Eukaryota</taxon>
        <taxon>Viridiplantae</taxon>
        <taxon>Streptophyta</taxon>
        <taxon>Embryophyta</taxon>
        <taxon>Tracheophyta</taxon>
        <taxon>Spermatophyta</taxon>
        <taxon>Magnoliopsida</taxon>
        <taxon>eudicotyledons</taxon>
        <taxon>Gunneridae</taxon>
        <taxon>Pentapetalae</taxon>
        <taxon>rosids</taxon>
        <taxon>fabids</taxon>
        <taxon>Malpighiales</taxon>
        <taxon>Euphorbiaceae</taxon>
        <taxon>Crotonoideae</taxon>
        <taxon>Manihoteae</taxon>
        <taxon>Manihot</taxon>
    </lineage>
</organism>
<protein>
    <submittedName>
        <fullName evidence="1">Uncharacterized protein</fullName>
    </submittedName>
</protein>
<proteinExistence type="predicted"/>
<name>A0A2C9VYX3_MANES</name>
<reference evidence="1" key="1">
    <citation type="submission" date="2016-02" db="EMBL/GenBank/DDBJ databases">
        <title>WGS assembly of Manihot esculenta.</title>
        <authorList>
            <person name="Bredeson J.V."/>
            <person name="Prochnik S.E."/>
            <person name="Lyons J.B."/>
            <person name="Schmutz J."/>
            <person name="Grimwood J."/>
            <person name="Vrebalov J."/>
            <person name="Bart R.S."/>
            <person name="Amuge T."/>
            <person name="Ferguson M.E."/>
            <person name="Green R."/>
            <person name="Putnam N."/>
            <person name="Stites J."/>
            <person name="Rounsley S."/>
            <person name="Rokhsar D.S."/>
        </authorList>
    </citation>
    <scope>NUCLEOTIDE SEQUENCE [LARGE SCALE GENOMIC DNA]</scope>
    <source>
        <tissue evidence="1">Leaf</tissue>
    </source>
</reference>
<accession>A0A2C9VYX3</accession>
<sequence>MWLQARIKFHFSVCNGCYIDSSINKNKRPIKIID</sequence>